<reference evidence="10" key="1">
    <citation type="submission" date="2022-01" db="EMBL/GenBank/DDBJ databases">
        <title>Genome Sequence Resource for Two Populations of Ditylenchus destructor, the Migratory Endoparasitic Phytonematode.</title>
        <authorList>
            <person name="Zhang H."/>
            <person name="Lin R."/>
            <person name="Xie B."/>
        </authorList>
    </citation>
    <scope>NUCLEOTIDE SEQUENCE</scope>
    <source>
        <strain evidence="10">BazhouSP</strain>
    </source>
</reference>
<feature type="compositionally biased region" description="Polar residues" evidence="8">
    <location>
        <begin position="79"/>
        <end position="124"/>
    </location>
</feature>
<evidence type="ECO:0000313" key="10">
    <source>
        <dbReference type="EMBL" id="KAI1723518.1"/>
    </source>
</evidence>
<evidence type="ECO:0000313" key="11">
    <source>
        <dbReference type="Proteomes" id="UP001201812"/>
    </source>
</evidence>
<comment type="catalytic activity">
    <reaction evidence="1">
        <text>Endonucleolytic cleavage to 5'-phosphomonoester.</text>
        <dbReference type="EC" id="3.1.26.4"/>
    </reaction>
</comment>
<feature type="region of interest" description="Disordered" evidence="8">
    <location>
        <begin position="267"/>
        <end position="309"/>
    </location>
</feature>
<organism evidence="10 11">
    <name type="scientific">Ditylenchus destructor</name>
    <dbReference type="NCBI Taxonomy" id="166010"/>
    <lineage>
        <taxon>Eukaryota</taxon>
        <taxon>Metazoa</taxon>
        <taxon>Ecdysozoa</taxon>
        <taxon>Nematoda</taxon>
        <taxon>Chromadorea</taxon>
        <taxon>Rhabditida</taxon>
        <taxon>Tylenchina</taxon>
        <taxon>Tylenchomorpha</taxon>
        <taxon>Sphaerularioidea</taxon>
        <taxon>Anguinidae</taxon>
        <taxon>Anguininae</taxon>
        <taxon>Ditylenchus</taxon>
    </lineage>
</organism>
<comment type="similarity">
    <text evidence="2">Belongs to the RNase H family.</text>
</comment>
<feature type="compositionally biased region" description="Basic residues" evidence="8">
    <location>
        <begin position="270"/>
        <end position="280"/>
    </location>
</feature>
<evidence type="ECO:0000256" key="2">
    <source>
        <dbReference type="ARBA" id="ARBA00005300"/>
    </source>
</evidence>
<dbReference type="InterPro" id="IPR012337">
    <property type="entry name" value="RNaseH-like_sf"/>
</dbReference>
<comment type="caution">
    <text evidence="10">The sequence shown here is derived from an EMBL/GenBank/DDBJ whole genome shotgun (WGS) entry which is preliminary data.</text>
</comment>
<dbReference type="Gene3D" id="3.30.420.10">
    <property type="entry name" value="Ribonuclease H-like superfamily/Ribonuclease H"/>
    <property type="match status" value="1"/>
</dbReference>
<dbReference type="EC" id="3.1.26.4" evidence="3"/>
<dbReference type="SUPFAM" id="SSF53098">
    <property type="entry name" value="Ribonuclease H-like"/>
    <property type="match status" value="1"/>
</dbReference>
<gene>
    <name evidence="10" type="ORF">DdX_03679</name>
</gene>
<dbReference type="GO" id="GO:0003676">
    <property type="term" value="F:nucleic acid binding"/>
    <property type="evidence" value="ECO:0007669"/>
    <property type="project" value="InterPro"/>
</dbReference>
<dbReference type="InterPro" id="IPR050092">
    <property type="entry name" value="RNase_H"/>
</dbReference>
<protein>
    <recommendedName>
        <fullName evidence="3">ribonuclease H</fullName>
        <ecNumber evidence="3">3.1.26.4</ecNumber>
    </recommendedName>
</protein>
<keyword evidence="7" id="KW-0378">Hydrolase</keyword>
<keyword evidence="11" id="KW-1185">Reference proteome</keyword>
<dbReference type="GO" id="GO:0046872">
    <property type="term" value="F:metal ion binding"/>
    <property type="evidence" value="ECO:0007669"/>
    <property type="project" value="UniProtKB-KW"/>
</dbReference>
<dbReference type="PANTHER" id="PTHR10642:SF26">
    <property type="entry name" value="RIBONUCLEASE H1"/>
    <property type="match status" value="1"/>
</dbReference>
<proteinExistence type="inferred from homology"/>
<evidence type="ECO:0000259" key="9">
    <source>
        <dbReference type="PROSITE" id="PS50879"/>
    </source>
</evidence>
<dbReference type="GO" id="GO:0043137">
    <property type="term" value="P:DNA replication, removal of RNA primer"/>
    <property type="evidence" value="ECO:0007669"/>
    <property type="project" value="TreeGrafter"/>
</dbReference>
<dbReference type="PANTHER" id="PTHR10642">
    <property type="entry name" value="RIBONUCLEASE H1"/>
    <property type="match status" value="1"/>
</dbReference>
<feature type="region of interest" description="Disordered" evidence="8">
    <location>
        <begin position="1"/>
        <end position="124"/>
    </location>
</feature>
<feature type="compositionally biased region" description="Polar residues" evidence="8">
    <location>
        <begin position="42"/>
        <end position="71"/>
    </location>
</feature>
<dbReference type="AlphaFoldDB" id="A0AAD4R515"/>
<evidence type="ECO:0000256" key="8">
    <source>
        <dbReference type="SAM" id="MobiDB-lite"/>
    </source>
</evidence>
<feature type="region of interest" description="Disordered" evidence="8">
    <location>
        <begin position="327"/>
        <end position="346"/>
    </location>
</feature>
<sequence length="393" mass="44244">MKRRGRLPTRTDYNKRSQSQLTAHAHERTANADQDAPDNNNESETSLSSHDSTITIDSESSGDTIVHSSYTDARDNNNESETSLSSHDSTITIDSESSGDTITSESSDVVTNQRSQSVPRNTHLNETTLYANPYINDAPVINLYTDGSCYPGKESGVGIFFGHNHPLNCSQALSPPHNSGRAEIRAAQIGLTQLRQWEGYNSQNVTVRTDYLSMIHALQRLHPLSSELHRLRSIAQSFPRGVFFEHVYGHSGNHGNEAADELARISTMRGRSRSHARSQFRSRSMSAASGRRNRRSQIRRGDVRSKSARPWIDQDLPRTVYIHHMERQEISENQHNDQPRTTDNAKGRIGRSINERLAVLPHREAFMTILMVCAMMLEGPRMWSHCVKTDVTR</sequence>
<dbReference type="Pfam" id="PF00075">
    <property type="entry name" value="RNase_H"/>
    <property type="match status" value="1"/>
</dbReference>
<dbReference type="EMBL" id="JAKKPZ010000003">
    <property type="protein sequence ID" value="KAI1723518.1"/>
    <property type="molecule type" value="Genomic_DNA"/>
</dbReference>
<evidence type="ECO:0000256" key="3">
    <source>
        <dbReference type="ARBA" id="ARBA00012180"/>
    </source>
</evidence>
<evidence type="ECO:0000256" key="1">
    <source>
        <dbReference type="ARBA" id="ARBA00000077"/>
    </source>
</evidence>
<evidence type="ECO:0000256" key="4">
    <source>
        <dbReference type="ARBA" id="ARBA00022722"/>
    </source>
</evidence>
<dbReference type="Proteomes" id="UP001201812">
    <property type="component" value="Unassembled WGS sequence"/>
</dbReference>
<dbReference type="PROSITE" id="PS50879">
    <property type="entry name" value="RNASE_H_1"/>
    <property type="match status" value="1"/>
</dbReference>
<feature type="domain" description="RNase H type-1" evidence="9">
    <location>
        <begin position="137"/>
        <end position="268"/>
    </location>
</feature>
<evidence type="ECO:0000256" key="6">
    <source>
        <dbReference type="ARBA" id="ARBA00022759"/>
    </source>
</evidence>
<feature type="compositionally biased region" description="Low complexity" evidence="8">
    <location>
        <begin position="31"/>
        <end position="40"/>
    </location>
</feature>
<dbReference type="GO" id="GO:0004523">
    <property type="term" value="F:RNA-DNA hybrid ribonuclease activity"/>
    <property type="evidence" value="ECO:0007669"/>
    <property type="project" value="UniProtKB-EC"/>
</dbReference>
<evidence type="ECO:0000256" key="5">
    <source>
        <dbReference type="ARBA" id="ARBA00022723"/>
    </source>
</evidence>
<feature type="compositionally biased region" description="Low complexity" evidence="8">
    <location>
        <begin position="281"/>
        <end position="290"/>
    </location>
</feature>
<keyword evidence="5" id="KW-0479">Metal-binding</keyword>
<dbReference type="InterPro" id="IPR036397">
    <property type="entry name" value="RNaseH_sf"/>
</dbReference>
<keyword evidence="4" id="KW-0540">Nuclease</keyword>
<accession>A0AAD4R515</accession>
<name>A0AAD4R515_9BILA</name>
<evidence type="ECO:0000256" key="7">
    <source>
        <dbReference type="ARBA" id="ARBA00022801"/>
    </source>
</evidence>
<dbReference type="InterPro" id="IPR002156">
    <property type="entry name" value="RNaseH_domain"/>
</dbReference>
<keyword evidence="6" id="KW-0255">Endonuclease</keyword>